<dbReference type="Pfam" id="PF02687">
    <property type="entry name" value="FtsX"/>
    <property type="match status" value="2"/>
</dbReference>
<evidence type="ECO:0000256" key="2">
    <source>
        <dbReference type="ARBA" id="ARBA00022475"/>
    </source>
</evidence>
<dbReference type="Pfam" id="PF12704">
    <property type="entry name" value="MacB_PCD"/>
    <property type="match status" value="2"/>
</dbReference>
<dbReference type="RefSeq" id="WP_044830845.1">
    <property type="nucleotide sequence ID" value="NZ_CP059735.1"/>
</dbReference>
<feature type="transmembrane region" description="Helical" evidence="7">
    <location>
        <begin position="379"/>
        <end position="401"/>
    </location>
</feature>
<keyword evidence="3 7" id="KW-0812">Transmembrane</keyword>
<proteinExistence type="inferred from homology"/>
<feature type="transmembrane region" description="Helical" evidence="7">
    <location>
        <begin position="772"/>
        <end position="795"/>
    </location>
</feature>
<dbReference type="EMBL" id="CP059735">
    <property type="protein sequence ID" value="WDE00683.1"/>
    <property type="molecule type" value="Genomic_DNA"/>
</dbReference>
<accession>A0AAE9YW68</accession>
<dbReference type="PANTHER" id="PTHR30572">
    <property type="entry name" value="MEMBRANE COMPONENT OF TRANSPORTER-RELATED"/>
    <property type="match status" value="1"/>
</dbReference>
<keyword evidence="4 7" id="KW-1133">Transmembrane helix</keyword>
<evidence type="ECO:0000256" key="1">
    <source>
        <dbReference type="ARBA" id="ARBA00004651"/>
    </source>
</evidence>
<dbReference type="InterPro" id="IPR025857">
    <property type="entry name" value="MacB_PCD"/>
</dbReference>
<evidence type="ECO:0000259" key="9">
    <source>
        <dbReference type="Pfam" id="PF12704"/>
    </source>
</evidence>
<evidence type="ECO:0000256" key="4">
    <source>
        <dbReference type="ARBA" id="ARBA00022989"/>
    </source>
</evidence>
<organism evidence="10 11">
    <name type="scientific">Thalassomonas actiniarum</name>
    <dbReference type="NCBI Taxonomy" id="485447"/>
    <lineage>
        <taxon>Bacteria</taxon>
        <taxon>Pseudomonadati</taxon>
        <taxon>Pseudomonadota</taxon>
        <taxon>Gammaproteobacteria</taxon>
        <taxon>Alteromonadales</taxon>
        <taxon>Colwelliaceae</taxon>
        <taxon>Thalassomonas</taxon>
    </lineage>
</organism>
<feature type="transmembrane region" description="Helical" evidence="7">
    <location>
        <begin position="339"/>
        <end position="359"/>
    </location>
</feature>
<feature type="transmembrane region" description="Helical" evidence="7">
    <location>
        <begin position="740"/>
        <end position="760"/>
    </location>
</feature>
<evidence type="ECO:0000256" key="5">
    <source>
        <dbReference type="ARBA" id="ARBA00023136"/>
    </source>
</evidence>
<feature type="domain" description="MacB-like periplasmic core" evidence="9">
    <location>
        <begin position="24"/>
        <end position="248"/>
    </location>
</feature>
<dbReference type="InterPro" id="IPR003838">
    <property type="entry name" value="ABC3_permease_C"/>
</dbReference>
<evidence type="ECO:0000256" key="3">
    <source>
        <dbReference type="ARBA" id="ARBA00022692"/>
    </source>
</evidence>
<dbReference type="GO" id="GO:0005886">
    <property type="term" value="C:plasma membrane"/>
    <property type="evidence" value="ECO:0007669"/>
    <property type="project" value="UniProtKB-SubCell"/>
</dbReference>
<feature type="domain" description="ABC3 transporter permease C-terminal" evidence="8">
    <location>
        <begin position="296"/>
        <end position="408"/>
    </location>
</feature>
<keyword evidence="5 7" id="KW-0472">Membrane</keyword>
<protein>
    <submittedName>
        <fullName evidence="10">ABC transporter permease</fullName>
    </submittedName>
</protein>
<feature type="transmembrane region" description="Helical" evidence="7">
    <location>
        <begin position="435"/>
        <end position="455"/>
    </location>
</feature>
<evidence type="ECO:0000256" key="7">
    <source>
        <dbReference type="SAM" id="Phobius"/>
    </source>
</evidence>
<keyword evidence="2" id="KW-1003">Cell membrane</keyword>
<comment type="subcellular location">
    <subcellularLocation>
        <location evidence="1">Cell membrane</location>
        <topology evidence="1">Multi-pass membrane protein</topology>
    </subcellularLocation>
</comment>
<keyword evidence="11" id="KW-1185">Reference proteome</keyword>
<feature type="transmembrane region" description="Helical" evidence="7">
    <location>
        <begin position="681"/>
        <end position="706"/>
    </location>
</feature>
<dbReference type="AlphaFoldDB" id="A0AAE9YW68"/>
<evidence type="ECO:0000313" key="11">
    <source>
        <dbReference type="Proteomes" id="UP000032568"/>
    </source>
</evidence>
<dbReference type="KEGG" id="tact:SG35_008660"/>
<name>A0AAE9YW68_9GAMM</name>
<dbReference type="PANTHER" id="PTHR30572:SF4">
    <property type="entry name" value="ABC TRANSPORTER PERMEASE YTRF"/>
    <property type="match status" value="1"/>
</dbReference>
<sequence length="811" mass="89574">MSLLYYRQKQAWASLRKKPGFVGTVITTMGITLGALLCILTLAYVLIAKPLPYPDQERLYRVDSEFVDANKEGVGKAFTYPSLMHLYQKQTIFDESALLYFGEDVLTSSPAQPTMKTAFITPEWFNLLGVEMALGRTFEDSEALNTNNPVAILSYRTWQEEFSGDADILSQKVSFSGTSFSIIGVLSEDFIEPQIFTTGLNSQVFMPWDFNEAPENLRKSWSNINDTQLFIGKLNDKHSLSQAKQILTPLMNDVWQENVAGMDFFKGWSLTSEITSLQSVILGDNRDTVYMLLAGVIGLVLIACANIANLFMSRTAEQQRQLAIHAAIGASKKQLFKGLFAESGLLMALSIIIALVIALGGFEIMQHFLAQRLPRVDELSLNGFTLLCALAITLVLALFFAKLSANMINYRALNSTLQSSGKGSGIQVSHKVRQLLIISQVAIVTALVFVNISLFKDAVDTIDKPIGFETNNITSLVLAGATSTPPSREERKVIMQELKTKLAQLPQVEAISQSASPLSGFGIWAQVVVSTNERLVVETKPVDNNYFDLINQPLVEGRIFTDTEISNEVDVMLVNDVYARHLAGDESPLGMQITFGSPDDPASVIIGVVKGMTIPGRSERPMRAYPAAHLRGTRLMLKLKPGQSISRQQAAEIIAGVTSQYSLFELSSLDDRRDNLLFTQYTTAITSAILALLTFFLAAIGLYGILSYGTQMRRFEIGTRLAIGAKRKALIFMIIKDNSLALVTGIITGMILLLALYLGFPEELETYLQVQLIPVFALTLSLIAIISWFACYWPLRQLINRPAIHSLRGSE</sequence>
<evidence type="ECO:0000256" key="6">
    <source>
        <dbReference type="ARBA" id="ARBA00038076"/>
    </source>
</evidence>
<feature type="domain" description="MacB-like periplasmic core" evidence="9">
    <location>
        <begin position="438"/>
        <end position="646"/>
    </location>
</feature>
<dbReference type="GO" id="GO:0022857">
    <property type="term" value="F:transmembrane transporter activity"/>
    <property type="evidence" value="ECO:0007669"/>
    <property type="project" value="TreeGrafter"/>
</dbReference>
<dbReference type="InterPro" id="IPR050250">
    <property type="entry name" value="Macrolide_Exporter_MacB"/>
</dbReference>
<reference evidence="10 11" key="1">
    <citation type="journal article" date="2015" name="Genome Announc.">
        <title>Draft Genome Sequences of Marine Isolates of Thalassomonas viridans and Thalassomonas actiniarum.</title>
        <authorList>
            <person name="Olonade I."/>
            <person name="van Zyl L.J."/>
            <person name="Trindade M."/>
        </authorList>
    </citation>
    <scope>NUCLEOTIDE SEQUENCE [LARGE SCALE GENOMIC DNA]</scope>
    <source>
        <strain evidence="10 11">A5K-106</strain>
    </source>
</reference>
<feature type="transmembrane region" description="Helical" evidence="7">
    <location>
        <begin position="21"/>
        <end position="47"/>
    </location>
</feature>
<feature type="domain" description="ABC3 transporter permease C-terminal" evidence="8">
    <location>
        <begin position="689"/>
        <end position="801"/>
    </location>
</feature>
<feature type="transmembrane region" description="Helical" evidence="7">
    <location>
        <begin position="289"/>
        <end position="312"/>
    </location>
</feature>
<comment type="similarity">
    <text evidence="6">Belongs to the ABC-4 integral membrane protein family.</text>
</comment>
<reference evidence="10 11" key="2">
    <citation type="journal article" date="2022" name="Mar. Drugs">
        <title>Bioassay-Guided Fractionation Leads to the Detection of Cholic Acid Generated by the Rare Thalassomonas sp.</title>
        <authorList>
            <person name="Pheiffer F."/>
            <person name="Schneider Y.K."/>
            <person name="Hansen E.H."/>
            <person name="Andersen J.H."/>
            <person name="Isaksson J."/>
            <person name="Busche T."/>
            <person name="R C."/>
            <person name="Kalinowski J."/>
            <person name="Zyl L.V."/>
            <person name="Trindade M."/>
        </authorList>
    </citation>
    <scope>NUCLEOTIDE SEQUENCE [LARGE SCALE GENOMIC DNA]</scope>
    <source>
        <strain evidence="10 11">A5K-106</strain>
    </source>
</reference>
<dbReference type="Proteomes" id="UP000032568">
    <property type="component" value="Chromosome"/>
</dbReference>
<evidence type="ECO:0000259" key="8">
    <source>
        <dbReference type="Pfam" id="PF02687"/>
    </source>
</evidence>
<gene>
    <name evidence="10" type="ORF">SG35_008660</name>
</gene>
<evidence type="ECO:0000313" key="10">
    <source>
        <dbReference type="EMBL" id="WDE00683.1"/>
    </source>
</evidence>